<dbReference type="Proteomes" id="UP000788426">
    <property type="component" value="Unassembled WGS sequence"/>
</dbReference>
<proteinExistence type="predicted"/>
<organism evidence="1 2">
    <name type="scientific">Hoylesella nanceiensis</name>
    <dbReference type="NCBI Taxonomy" id="425941"/>
    <lineage>
        <taxon>Bacteria</taxon>
        <taxon>Pseudomonadati</taxon>
        <taxon>Bacteroidota</taxon>
        <taxon>Bacteroidia</taxon>
        <taxon>Bacteroidales</taxon>
        <taxon>Prevotellaceae</taxon>
        <taxon>Hoylesella</taxon>
    </lineage>
</organism>
<evidence type="ECO:0008006" key="3">
    <source>
        <dbReference type="Google" id="ProtNLM"/>
    </source>
</evidence>
<gene>
    <name evidence="1" type="ORF">KZO38_08590</name>
</gene>
<comment type="caution">
    <text evidence="1">The sequence shown here is derived from an EMBL/GenBank/DDBJ whole genome shotgun (WGS) entry which is preliminary data.</text>
</comment>
<name>A0ABS6YE17_9BACT</name>
<reference evidence="1 2" key="1">
    <citation type="submission" date="2021-07" db="EMBL/GenBank/DDBJ databases">
        <title>Genomic diversity and antimicrobial resistance of Prevotella spp. isolated from chronic lung disease airways.</title>
        <authorList>
            <person name="Webb K.A."/>
            <person name="Olagoke O.S."/>
            <person name="Baird T."/>
            <person name="Neill J."/>
            <person name="Pham A."/>
            <person name="Wells T.J."/>
            <person name="Ramsay K.A."/>
            <person name="Bell S.C."/>
            <person name="Sarovich D.S."/>
            <person name="Price E.P."/>
        </authorList>
    </citation>
    <scope>NUCLEOTIDE SEQUENCE [LARGE SCALE GENOMIC DNA]</scope>
    <source>
        <strain evidence="1 2">SCHI0011.S.12</strain>
    </source>
</reference>
<dbReference type="EMBL" id="JAHXCT010000006">
    <property type="protein sequence ID" value="MBW4769814.1"/>
    <property type="molecule type" value="Genomic_DNA"/>
</dbReference>
<evidence type="ECO:0000313" key="2">
    <source>
        <dbReference type="Proteomes" id="UP000788426"/>
    </source>
</evidence>
<sequence>MKKQDIHDFNIAELDIRIIFEGDGTNNISLLPSFSPFVTNESKGERLFTFTVLDELEPIAEDKLDNIRNFDTGNGDTNVDKIIDGGYQFSIKNINNKECCLLITNDDFTECRCKLSGTYTMRSFGLNNALILIYAFAGGFKDTCLIHASLVRQNGYGYAFIAKSGTGKSTQVSSWLRYIPNCDLMNDDSPAIRIINNEAFIYGTPWSGKTPCYRKVKAKLGAITRIDRASANSIDHLRPVEAVASVLPAISTMKWDKVIYNNTHKIIFKLVELTSHYILHCLPNEEAAQICHKAIAK</sequence>
<evidence type="ECO:0000313" key="1">
    <source>
        <dbReference type="EMBL" id="MBW4769814.1"/>
    </source>
</evidence>
<accession>A0ABS6YE17</accession>
<protein>
    <recommendedName>
        <fullName evidence="3">SynChlorMet cassette protein ScmC</fullName>
    </recommendedName>
</protein>
<keyword evidence="2" id="KW-1185">Reference proteome</keyword>
<dbReference type="RefSeq" id="WP_219481899.1">
    <property type="nucleotide sequence ID" value="NZ_JAHXCT010000006.1"/>
</dbReference>